<sequence length="293" mass="31003">MSHILIKWVAEEKWDVYPVRALADTNVGYRLVAQEGAIKKLRGSIQDVFWEEGQPAAPAILLNSEAGKMVKRLKRILNNVEKKQDDPVIACTKVDIGGGTLIDKSVLEQLSRACDSGSGPGKFARALLRHIFTDAELRGKSLFGGKGCHRGEAVQKEALDTVRVEAVIGCQNSFADLALPLAPREQPQAAEKAPAVEARAPKPTKVPQVGSLVESTAAPAVPAVRAPTGSVPPKSATPSGTQLERVPSVSRLSEEAMDTTPSTSGTPTPKHPPLPTGRGKAGRQPVAAPEKGT</sequence>
<name>A0ACB8DTK0_DERSI</name>
<evidence type="ECO:0000313" key="2">
    <source>
        <dbReference type="Proteomes" id="UP000821865"/>
    </source>
</evidence>
<comment type="caution">
    <text evidence="1">The sequence shown here is derived from an EMBL/GenBank/DDBJ whole genome shotgun (WGS) entry which is preliminary data.</text>
</comment>
<evidence type="ECO:0000313" key="1">
    <source>
        <dbReference type="EMBL" id="KAH7977822.1"/>
    </source>
</evidence>
<protein>
    <submittedName>
        <fullName evidence="1">Uncharacterized protein</fullName>
    </submittedName>
</protein>
<accession>A0ACB8DTK0</accession>
<dbReference type="EMBL" id="CM023470">
    <property type="protein sequence ID" value="KAH7977822.1"/>
    <property type="molecule type" value="Genomic_DNA"/>
</dbReference>
<dbReference type="Proteomes" id="UP000821865">
    <property type="component" value="Chromosome 1"/>
</dbReference>
<keyword evidence="2" id="KW-1185">Reference proteome</keyword>
<reference evidence="1" key="1">
    <citation type="submission" date="2020-05" db="EMBL/GenBank/DDBJ databases">
        <title>Large-scale comparative analyses of tick genomes elucidate their genetic diversity and vector capacities.</title>
        <authorList>
            <person name="Jia N."/>
            <person name="Wang J."/>
            <person name="Shi W."/>
            <person name="Du L."/>
            <person name="Sun Y."/>
            <person name="Zhan W."/>
            <person name="Jiang J."/>
            <person name="Wang Q."/>
            <person name="Zhang B."/>
            <person name="Ji P."/>
            <person name="Sakyi L.B."/>
            <person name="Cui X."/>
            <person name="Yuan T."/>
            <person name="Jiang B."/>
            <person name="Yang W."/>
            <person name="Lam T.T.-Y."/>
            <person name="Chang Q."/>
            <person name="Ding S."/>
            <person name="Wang X."/>
            <person name="Zhu J."/>
            <person name="Ruan X."/>
            <person name="Zhao L."/>
            <person name="Wei J."/>
            <person name="Que T."/>
            <person name="Du C."/>
            <person name="Cheng J."/>
            <person name="Dai P."/>
            <person name="Han X."/>
            <person name="Huang E."/>
            <person name="Gao Y."/>
            <person name="Liu J."/>
            <person name="Shao H."/>
            <person name="Ye R."/>
            <person name="Li L."/>
            <person name="Wei W."/>
            <person name="Wang X."/>
            <person name="Wang C."/>
            <person name="Yang T."/>
            <person name="Huo Q."/>
            <person name="Li W."/>
            <person name="Guo W."/>
            <person name="Chen H."/>
            <person name="Zhou L."/>
            <person name="Ni X."/>
            <person name="Tian J."/>
            <person name="Zhou Y."/>
            <person name="Sheng Y."/>
            <person name="Liu T."/>
            <person name="Pan Y."/>
            <person name="Xia L."/>
            <person name="Li J."/>
            <person name="Zhao F."/>
            <person name="Cao W."/>
        </authorList>
    </citation>
    <scope>NUCLEOTIDE SEQUENCE</scope>
    <source>
        <strain evidence="1">Dsil-2018</strain>
    </source>
</reference>
<proteinExistence type="predicted"/>
<gene>
    <name evidence="1" type="ORF">HPB49_003697</name>
</gene>
<organism evidence="1 2">
    <name type="scientific">Dermacentor silvarum</name>
    <name type="common">Tick</name>
    <dbReference type="NCBI Taxonomy" id="543639"/>
    <lineage>
        <taxon>Eukaryota</taxon>
        <taxon>Metazoa</taxon>
        <taxon>Ecdysozoa</taxon>
        <taxon>Arthropoda</taxon>
        <taxon>Chelicerata</taxon>
        <taxon>Arachnida</taxon>
        <taxon>Acari</taxon>
        <taxon>Parasitiformes</taxon>
        <taxon>Ixodida</taxon>
        <taxon>Ixodoidea</taxon>
        <taxon>Ixodidae</taxon>
        <taxon>Rhipicephalinae</taxon>
        <taxon>Dermacentor</taxon>
    </lineage>
</organism>